<feature type="region of interest" description="Disordered" evidence="8">
    <location>
        <begin position="728"/>
        <end position="747"/>
    </location>
</feature>
<dbReference type="InterPro" id="IPR016522">
    <property type="entry name" value="RSM22_mit_bud"/>
</dbReference>
<protein>
    <submittedName>
        <fullName evidence="9">Uncharacterized protein</fullName>
    </submittedName>
</protein>
<proteinExistence type="predicted"/>
<evidence type="ECO:0000313" key="10">
    <source>
        <dbReference type="Proteomes" id="UP001497383"/>
    </source>
</evidence>
<comment type="subcellular location">
    <subcellularLocation>
        <location evidence="1">Mitochondrion</location>
    </subcellularLocation>
</comment>
<dbReference type="Pfam" id="PF09243">
    <property type="entry name" value="Rsm22"/>
    <property type="match status" value="2"/>
</dbReference>
<dbReference type="InterPro" id="IPR052571">
    <property type="entry name" value="Mt_RNA_Methyltransferase"/>
</dbReference>
<keyword evidence="4" id="KW-0408">Iron</keyword>
<reference evidence="9 10" key="1">
    <citation type="submission" date="2024-03" db="EMBL/GenBank/DDBJ databases">
        <authorList>
            <person name="Brejova B."/>
        </authorList>
    </citation>
    <scope>NUCLEOTIDE SEQUENCE [LARGE SCALE GENOMIC DNA]</scope>
    <source>
        <strain evidence="9 10">CBS 14171</strain>
    </source>
</reference>
<evidence type="ECO:0000256" key="7">
    <source>
        <dbReference type="ARBA" id="ARBA00045681"/>
    </source>
</evidence>
<dbReference type="Proteomes" id="UP001497383">
    <property type="component" value="Chromosome 3"/>
</dbReference>
<dbReference type="RefSeq" id="XP_066829620.1">
    <property type="nucleotide sequence ID" value="XM_066972708.1"/>
</dbReference>
<dbReference type="EMBL" id="OZ022407">
    <property type="protein sequence ID" value="CAK9438458.1"/>
    <property type="molecule type" value="Genomic_DNA"/>
</dbReference>
<keyword evidence="2" id="KW-0479">Metal-binding</keyword>
<feature type="region of interest" description="Disordered" evidence="8">
    <location>
        <begin position="69"/>
        <end position="92"/>
    </location>
</feature>
<evidence type="ECO:0000256" key="3">
    <source>
        <dbReference type="ARBA" id="ARBA00022946"/>
    </source>
</evidence>
<dbReference type="PIRSF" id="PIRSF007797">
    <property type="entry name" value="RSM22"/>
    <property type="match status" value="1"/>
</dbReference>
<comment type="function">
    <text evidence="7">Mitochondrial ribosome (mitoribosome) assembly factor. Binds at the interface of the head and body domains of the mitochondrial small ribosomal subunit (mt-SSU), occluding the mRNA channel and preventing compaction of the head domain towards the body. Probable inactive methyltransferase: retains the characteristic folding and ability to bind S-adenosyl-L-methionine, but it probably lost its methyltransferase activity.</text>
</comment>
<keyword evidence="5" id="KW-0411">Iron-sulfur</keyword>
<dbReference type="PANTHER" id="PTHR13184:SF5">
    <property type="entry name" value="METHYLTRANSFERASE-LIKE PROTEIN 17, MITOCHONDRIAL"/>
    <property type="match status" value="1"/>
</dbReference>
<keyword evidence="10" id="KW-1185">Reference proteome</keyword>
<name>A0ABP0ZJY2_9ASCO</name>
<organism evidence="9 10">
    <name type="scientific">Lodderomyces beijingensis</name>
    <dbReference type="NCBI Taxonomy" id="1775926"/>
    <lineage>
        <taxon>Eukaryota</taxon>
        <taxon>Fungi</taxon>
        <taxon>Dikarya</taxon>
        <taxon>Ascomycota</taxon>
        <taxon>Saccharomycotina</taxon>
        <taxon>Pichiomycetes</taxon>
        <taxon>Debaryomycetaceae</taxon>
        <taxon>Candida/Lodderomyces clade</taxon>
        <taxon>Lodderomyces</taxon>
    </lineage>
</organism>
<evidence type="ECO:0000256" key="2">
    <source>
        <dbReference type="ARBA" id="ARBA00022723"/>
    </source>
</evidence>
<evidence type="ECO:0000313" key="9">
    <source>
        <dbReference type="EMBL" id="CAK9438458.1"/>
    </source>
</evidence>
<dbReference type="InterPro" id="IPR015324">
    <property type="entry name" value="Ribosomal_Rsm22-like"/>
</dbReference>
<sequence>MLRQSVLVRNKIIPISRRCLSVTRYHCKSQPSPRKGDYDFIREEIRTEADIARKLIPDKLVQDSDRFDIEEEDEDGDLSPYRNADGGWRHGDNATEARLNEKTLAGKMDHSIAKLPREIAKTIQNNILVTTIPAKLREQVASLYEDLQQIQIQQSPSSPLECNTHIAALFLQDFSHVKQAILELQKRVGKEQFNPQRVLDVGYGPATGIVALNDVMGDEWVPREKDAYIVGRRNNEMKKRAKIILSRQLNENFSNEGDKDKDKEEGKVVGEVVENDDPVNEYLGPIDTKRINIRTRLKDALPVTKKYDLIIVHHSLLSKEYNFPGDVDQNLRMVLQLLAPGGHLILVERGNALGSEIITRARQVMIRPEKFPSELGKIPRPYIKGSSGKPQRLKKEGALISDADIDFEREMLAQLDAEEAREMGVSLEEEINAKHGQVDESDLKFEEEDSDEYDVFHVDTPVEDMHGKIDYHLKIVAPCPHHRKCPLQLGDPKYFKIPSHKHRLDFCSFSKVVERPEYTMELKKGKTLAAKWDKSAIDGKGSLSRGELKKLQGSGRPGGRNTEDGSFAYLIAERSLDDAETIAQIDNLRQHSNHDNSPVDSEAIETWPRIVTQPGKLKKNVKLTVCSSEGDIETWQIPKSFGKEAYHDARKAQLGDLWALGKKSSVKRQTISDKTKEKLEALYKTQKKTFLKEQKKKIWKRKTGVSSEEFDDGFLATEIMAAQLESKPKYRKQGKRLDIDPESYEGL</sequence>
<evidence type="ECO:0000256" key="6">
    <source>
        <dbReference type="ARBA" id="ARBA00023128"/>
    </source>
</evidence>
<dbReference type="InterPro" id="IPR029063">
    <property type="entry name" value="SAM-dependent_MTases_sf"/>
</dbReference>
<dbReference type="SUPFAM" id="SSF53335">
    <property type="entry name" value="S-adenosyl-L-methionine-dependent methyltransferases"/>
    <property type="match status" value="1"/>
</dbReference>
<evidence type="ECO:0000256" key="4">
    <source>
        <dbReference type="ARBA" id="ARBA00023004"/>
    </source>
</evidence>
<accession>A0ABP0ZJY2</accession>
<evidence type="ECO:0000256" key="8">
    <source>
        <dbReference type="SAM" id="MobiDB-lite"/>
    </source>
</evidence>
<keyword evidence="6" id="KW-0496">Mitochondrion</keyword>
<gene>
    <name evidence="9" type="ORF">LODBEIA_P26820</name>
</gene>
<evidence type="ECO:0000256" key="5">
    <source>
        <dbReference type="ARBA" id="ARBA00023014"/>
    </source>
</evidence>
<dbReference type="PANTHER" id="PTHR13184">
    <property type="entry name" value="37S RIBOSOMAL PROTEIN S22"/>
    <property type="match status" value="1"/>
</dbReference>
<dbReference type="GeneID" id="92207878"/>
<evidence type="ECO:0000256" key="1">
    <source>
        <dbReference type="ARBA" id="ARBA00004173"/>
    </source>
</evidence>
<keyword evidence="3" id="KW-0809">Transit peptide</keyword>